<organism evidence="2 3">
    <name type="scientific">Thermocoleostomius sinensis A174</name>
    <dbReference type="NCBI Taxonomy" id="2016057"/>
    <lineage>
        <taxon>Bacteria</taxon>
        <taxon>Bacillati</taxon>
        <taxon>Cyanobacteriota</taxon>
        <taxon>Cyanophyceae</taxon>
        <taxon>Oculatellales</taxon>
        <taxon>Oculatellaceae</taxon>
        <taxon>Thermocoleostomius</taxon>
    </lineage>
</organism>
<proteinExistence type="predicted"/>
<accession>A0A9E8ZEE6</accession>
<evidence type="ECO:0000256" key="1">
    <source>
        <dbReference type="SAM" id="Phobius"/>
    </source>
</evidence>
<dbReference type="EMBL" id="CP113797">
    <property type="protein sequence ID" value="WAL60312.1"/>
    <property type="molecule type" value="Genomic_DNA"/>
</dbReference>
<name>A0A9E8ZEE6_9CYAN</name>
<sequence length="105" mass="12111">MNHYCYTWIEDWCQENGWTDLFVRERKEYWAFPPNAVMPLPIPNQALRLIKAKQGLSPDERKWCVTAIGISVMSALFTYLLQSPMPLVSAFAICAMIVAQLEVED</sequence>
<evidence type="ECO:0000313" key="3">
    <source>
        <dbReference type="Proteomes" id="UP001163152"/>
    </source>
</evidence>
<keyword evidence="1" id="KW-0812">Transmembrane</keyword>
<reference evidence="2" key="1">
    <citation type="submission" date="2022-12" db="EMBL/GenBank/DDBJ databases">
        <title>Polyphasic identification of a Novel Hot-Spring Cyanobacterium Ocullathermofonsia sinensis gen nov. sp. nov. and Genomic Insights on its Adaptations to the Thermal Habitat.</title>
        <authorList>
            <person name="Daroch M."/>
            <person name="Tang J."/>
            <person name="Jiang Y."/>
        </authorList>
    </citation>
    <scope>NUCLEOTIDE SEQUENCE</scope>
    <source>
        <strain evidence="2">PKUAC-SCTA174</strain>
    </source>
</reference>
<gene>
    <name evidence="2" type="ORF">OXH18_24630</name>
</gene>
<dbReference type="RefSeq" id="WP_268610191.1">
    <property type="nucleotide sequence ID" value="NZ_CP113797.1"/>
</dbReference>
<dbReference type="AlphaFoldDB" id="A0A9E8ZEE6"/>
<evidence type="ECO:0000313" key="2">
    <source>
        <dbReference type="EMBL" id="WAL60312.1"/>
    </source>
</evidence>
<keyword evidence="1" id="KW-1133">Transmembrane helix</keyword>
<protein>
    <submittedName>
        <fullName evidence="2">Uncharacterized protein</fullName>
    </submittedName>
</protein>
<keyword evidence="3" id="KW-1185">Reference proteome</keyword>
<dbReference type="KEGG" id="tsin:OXH18_24630"/>
<dbReference type="Proteomes" id="UP001163152">
    <property type="component" value="Chromosome"/>
</dbReference>
<keyword evidence="1" id="KW-0472">Membrane</keyword>
<feature type="transmembrane region" description="Helical" evidence="1">
    <location>
        <begin position="63"/>
        <end position="81"/>
    </location>
</feature>